<sequence>MAKAAATLRRHITCITLAMSLILPIGDFRLIQLDLHQI</sequence>
<organism evidence="1 2">
    <name type="scientific">Brucella rhizosphaerae</name>
    <dbReference type="NCBI Taxonomy" id="571254"/>
    <lineage>
        <taxon>Bacteria</taxon>
        <taxon>Pseudomonadati</taxon>
        <taxon>Pseudomonadota</taxon>
        <taxon>Alphaproteobacteria</taxon>
        <taxon>Hyphomicrobiales</taxon>
        <taxon>Brucellaceae</taxon>
        <taxon>Brucella/Ochrobactrum group</taxon>
        <taxon>Brucella</taxon>
    </lineage>
</organism>
<evidence type="ECO:0000313" key="1">
    <source>
        <dbReference type="EMBL" id="OYR18044.1"/>
    </source>
</evidence>
<keyword evidence="2" id="KW-1185">Reference proteome</keyword>
<protein>
    <submittedName>
        <fullName evidence="1">Uncharacterized protein</fullName>
    </submittedName>
</protein>
<proteinExistence type="predicted"/>
<dbReference type="Proteomes" id="UP000216345">
    <property type="component" value="Unassembled WGS sequence"/>
</dbReference>
<name>A0A256FT93_9HYPH</name>
<reference evidence="1 2" key="1">
    <citation type="submission" date="2017-07" db="EMBL/GenBank/DDBJ databases">
        <title>Phylogenetic study on the rhizospheric bacterium Ochrobactrum sp. A44.</title>
        <authorList>
            <person name="Krzyzanowska D.M."/>
            <person name="Ossowicki A."/>
            <person name="Rajewska M."/>
            <person name="Maciag T."/>
            <person name="Kaczynski Z."/>
            <person name="Czerwicka M."/>
            <person name="Jafra S."/>
        </authorList>
    </citation>
    <scope>NUCLEOTIDE SEQUENCE [LARGE SCALE GENOMIC DNA]</scope>
    <source>
        <strain evidence="1 2">PR17</strain>
    </source>
</reference>
<accession>A0A256FT93</accession>
<evidence type="ECO:0000313" key="2">
    <source>
        <dbReference type="Proteomes" id="UP000216345"/>
    </source>
</evidence>
<gene>
    <name evidence="1" type="ORF">CEV32_3530</name>
</gene>
<dbReference type="AlphaFoldDB" id="A0A256FT93"/>
<dbReference type="EMBL" id="NNRK01000017">
    <property type="protein sequence ID" value="OYR18044.1"/>
    <property type="molecule type" value="Genomic_DNA"/>
</dbReference>
<comment type="caution">
    <text evidence="1">The sequence shown here is derived from an EMBL/GenBank/DDBJ whole genome shotgun (WGS) entry which is preliminary data.</text>
</comment>